<dbReference type="InParanoid" id="A0A4R6QJ01"/>
<gene>
    <name evidence="2" type="ORF">DES47_106108</name>
</gene>
<comment type="caution">
    <text evidence="2">The sequence shown here is derived from an EMBL/GenBank/DDBJ whole genome shotgun (WGS) entry which is preliminary data.</text>
</comment>
<evidence type="ECO:0000256" key="1">
    <source>
        <dbReference type="SAM" id="MobiDB-lite"/>
    </source>
</evidence>
<dbReference type="Pfam" id="PF09867">
    <property type="entry name" value="TagF_N"/>
    <property type="match status" value="1"/>
</dbReference>
<dbReference type="PIRSF" id="PIRSF029287">
    <property type="entry name" value="UCP029287"/>
    <property type="match status" value="1"/>
</dbReference>
<name>A0A4R6QJ01_9BURK</name>
<feature type="compositionally biased region" description="Low complexity" evidence="1">
    <location>
        <begin position="234"/>
        <end position="243"/>
    </location>
</feature>
<dbReference type="RefSeq" id="WP_133702834.1">
    <property type="nucleotide sequence ID" value="NZ_SNXS01000006.1"/>
</dbReference>
<keyword evidence="3" id="KW-1185">Reference proteome</keyword>
<dbReference type="EMBL" id="SNXS01000006">
    <property type="protein sequence ID" value="TDP62813.1"/>
    <property type="molecule type" value="Genomic_DNA"/>
</dbReference>
<dbReference type="NCBIfam" id="TIGR03373">
    <property type="entry name" value="VI_minor_4"/>
    <property type="match status" value="1"/>
</dbReference>
<dbReference type="Gene3D" id="3.40.1730.10">
    <property type="entry name" value="pa0076 domain"/>
    <property type="match status" value="1"/>
</dbReference>
<dbReference type="OrthoDB" id="9801841at2"/>
<sequence length="243" mass="26663">MEQAPVVGWYGKLPSLGDFASRRLPPDFIEAWDDWLAAGLSDWREREPDAWLEHYLAGPSWRFLLMPGVLASGSWTGVLMPSVDRVGRYFPLTLAQPLALLPPDAEQTARLLAWLQQLDDLALDALQDDWTLDQLEAELQRLGALPVPDVPQDLTPSLDAEVMLELHPRADVASLLAAMARSDLLHSLQGKVLWLCSDALGQPLLRVTDGLPRAQAFSELLTRPVPAPTPTDSPPSLSSASLP</sequence>
<dbReference type="Proteomes" id="UP000295361">
    <property type="component" value="Unassembled WGS sequence"/>
</dbReference>
<dbReference type="InterPro" id="IPR038225">
    <property type="entry name" value="TagF_sf"/>
</dbReference>
<reference evidence="2 3" key="1">
    <citation type="submission" date="2019-03" db="EMBL/GenBank/DDBJ databases">
        <title>Genomic Encyclopedia of Type Strains, Phase IV (KMG-IV): sequencing the most valuable type-strain genomes for metagenomic binning, comparative biology and taxonomic classification.</title>
        <authorList>
            <person name="Goeker M."/>
        </authorList>
    </citation>
    <scope>NUCLEOTIDE SEQUENCE [LARGE SCALE GENOMIC DNA]</scope>
    <source>
        <strain evidence="2 3">DSM 16998</strain>
    </source>
</reference>
<evidence type="ECO:0000313" key="2">
    <source>
        <dbReference type="EMBL" id="TDP62813.1"/>
    </source>
</evidence>
<protein>
    <submittedName>
        <fullName evidence="2">Type VI secretion system protein ImpM</fullName>
    </submittedName>
</protein>
<organism evidence="2 3">
    <name type="scientific">Roseateles toxinivorans</name>
    <dbReference type="NCBI Taxonomy" id="270368"/>
    <lineage>
        <taxon>Bacteria</taxon>
        <taxon>Pseudomonadati</taxon>
        <taxon>Pseudomonadota</taxon>
        <taxon>Betaproteobacteria</taxon>
        <taxon>Burkholderiales</taxon>
        <taxon>Sphaerotilaceae</taxon>
        <taxon>Roseateles</taxon>
    </lineage>
</organism>
<feature type="region of interest" description="Disordered" evidence="1">
    <location>
        <begin position="221"/>
        <end position="243"/>
    </location>
</feature>
<dbReference type="InterPro" id="IPR017748">
    <property type="entry name" value="TagF"/>
</dbReference>
<proteinExistence type="predicted"/>
<evidence type="ECO:0000313" key="3">
    <source>
        <dbReference type="Proteomes" id="UP000295361"/>
    </source>
</evidence>
<dbReference type="AlphaFoldDB" id="A0A4R6QJ01"/>
<accession>A0A4R6QJ01</accession>